<protein>
    <submittedName>
        <fullName evidence="1">Protein SENSITIVE TO UV 2</fullName>
    </submittedName>
</protein>
<sequence length="659" mass="73591">MEVWDDDFLEELNQVEQLALSSSSTAFFSQPPPLISSAMNNNNNNSNPIISYSPPRNLSQRTTAAAPASAVDAKDLEIQHLKRELGLVSKQLSEMEHECLELKKDKNEKEKLIANIHHSKCQKLKNGVPAVDHHEVFQQFQKAKDSDQVGNQINSASSSCKAIGIQVDQASHSDHLQKLRAIWGSPGDQELGKTMISKLFVDCSQEFHALFGCMNMNTSSIMKVSLPVKSSVGASKYHHADTDPSSEAVNISHLYSVLTKIGNGVMQLETLLEPLLGLCNVNNVVVVSNSLRVLKVFLKHLLTLKNKAGERENVMVEGVLSRDNVRDLHGSYTAENRLFYLRRDEASSGCNPFGTRFSDAETLHKKGIWSPVMATSLSRVNWVSLFELMHQTTMRVTDEHVRSEAISIMNMILMSSYSYMEREKFGQKLVFENISQLLNKEAGVQVQKEAVHLLYLLLNCPKIFRRFCSGYKEENAGVADDSHVNLSPSILEGLADCIGCCGTSVQDLELRRNAIILLALIVSYGRPGVEILVSQKLPREANFLMLILQVLVAEIDTESSAYTMPADLFRARTLLIRETLILLNRLVSNPSYSSIVLQVLTSSRDMASLTVDVATRLSRKEERRGQSDSISRQMRESEILDLGRKFKKRVFAYLGDSIS</sequence>
<organism evidence="1 2">
    <name type="scientific">Citrus sinensis</name>
    <name type="common">Sweet orange</name>
    <name type="synonym">Citrus aurantium var. sinensis</name>
    <dbReference type="NCBI Taxonomy" id="2711"/>
    <lineage>
        <taxon>Eukaryota</taxon>
        <taxon>Viridiplantae</taxon>
        <taxon>Streptophyta</taxon>
        <taxon>Embryophyta</taxon>
        <taxon>Tracheophyta</taxon>
        <taxon>Spermatophyta</taxon>
        <taxon>Magnoliopsida</taxon>
        <taxon>eudicotyledons</taxon>
        <taxon>Gunneridae</taxon>
        <taxon>Pentapetalae</taxon>
        <taxon>rosids</taxon>
        <taxon>malvids</taxon>
        <taxon>Sapindales</taxon>
        <taxon>Rutaceae</taxon>
        <taxon>Aurantioideae</taxon>
        <taxon>Citrus</taxon>
    </lineage>
</organism>
<gene>
    <name evidence="1" type="ORF">KPL71_014998</name>
</gene>
<reference evidence="2" key="1">
    <citation type="journal article" date="2023" name="Hortic. Res.">
        <title>A chromosome-level phased genome enabling allele-level studies in sweet orange: a case study on citrus Huanglongbing tolerance.</title>
        <authorList>
            <person name="Wu B."/>
            <person name="Yu Q."/>
            <person name="Deng Z."/>
            <person name="Duan Y."/>
            <person name="Luo F."/>
            <person name="Gmitter F. Jr."/>
        </authorList>
    </citation>
    <scope>NUCLEOTIDE SEQUENCE [LARGE SCALE GENOMIC DNA]</scope>
    <source>
        <strain evidence="2">cv. Valencia</strain>
    </source>
</reference>
<keyword evidence="2" id="KW-1185">Reference proteome</keyword>
<proteinExistence type="predicted"/>
<dbReference type="EMBL" id="CM039174">
    <property type="protein sequence ID" value="KAH9753227.1"/>
    <property type="molecule type" value="Genomic_DNA"/>
</dbReference>
<comment type="caution">
    <text evidence="1">The sequence shown here is derived from an EMBL/GenBank/DDBJ whole genome shotgun (WGS) entry which is preliminary data.</text>
</comment>
<evidence type="ECO:0000313" key="2">
    <source>
        <dbReference type="Proteomes" id="UP000829398"/>
    </source>
</evidence>
<dbReference type="Proteomes" id="UP000829398">
    <property type="component" value="Chromosome 5"/>
</dbReference>
<evidence type="ECO:0000313" key="1">
    <source>
        <dbReference type="EMBL" id="KAH9753227.1"/>
    </source>
</evidence>
<name>A0ACB8KFN1_CITSI</name>
<accession>A0ACB8KFN1</accession>